<dbReference type="EMBL" id="VIFM01000020">
    <property type="protein sequence ID" value="TQF16639.1"/>
    <property type="molecule type" value="Genomic_DNA"/>
</dbReference>
<sequence>MWLPRFVKSLPLFHSRDTREVGPSPGEAPLKAVRVLGVERLVEARVRAEHALDGARRCSCCRGLLEHVYDRLGSTLFLDDDPELLARAFDDDERDAFTARVLAACIVLSGRERVAVAV</sequence>
<proteinExistence type="predicted"/>
<dbReference type="OrthoDB" id="5382870at2"/>
<dbReference type="AlphaFoldDB" id="A0A540X5Y7"/>
<accession>A0A540X5Y7</accession>
<gene>
    <name evidence="1" type="ORF">FJV41_07405</name>
</gene>
<dbReference type="RefSeq" id="WP_141641707.1">
    <property type="nucleotide sequence ID" value="NZ_VIFM01000020.1"/>
</dbReference>
<keyword evidence="2" id="KW-1185">Reference proteome</keyword>
<evidence type="ECO:0000313" key="1">
    <source>
        <dbReference type="EMBL" id="TQF16639.1"/>
    </source>
</evidence>
<protein>
    <submittedName>
        <fullName evidence="1">Uncharacterized protein</fullName>
    </submittedName>
</protein>
<dbReference type="Proteomes" id="UP000315369">
    <property type="component" value="Unassembled WGS sequence"/>
</dbReference>
<reference evidence="1 2" key="1">
    <citation type="submission" date="2019-06" db="EMBL/GenBank/DDBJ databases">
        <authorList>
            <person name="Livingstone P."/>
            <person name="Whitworth D."/>
        </authorList>
    </citation>
    <scope>NUCLEOTIDE SEQUENCE [LARGE SCALE GENOMIC DNA]</scope>
    <source>
        <strain evidence="1 2">AM401</strain>
    </source>
</reference>
<evidence type="ECO:0000313" key="2">
    <source>
        <dbReference type="Proteomes" id="UP000315369"/>
    </source>
</evidence>
<name>A0A540X5Y7_9BACT</name>
<organism evidence="1 2">
    <name type="scientific">Myxococcus llanfairpwllgwyngyllgogerychwyrndrobwllllantysiliogogogochensis</name>
    <dbReference type="NCBI Taxonomy" id="2590453"/>
    <lineage>
        <taxon>Bacteria</taxon>
        <taxon>Pseudomonadati</taxon>
        <taxon>Myxococcota</taxon>
        <taxon>Myxococcia</taxon>
        <taxon>Myxococcales</taxon>
        <taxon>Cystobacterineae</taxon>
        <taxon>Myxococcaceae</taxon>
        <taxon>Myxococcus</taxon>
    </lineage>
</organism>
<comment type="caution">
    <text evidence="1">The sequence shown here is derived from an EMBL/GenBank/DDBJ whole genome shotgun (WGS) entry which is preliminary data.</text>
</comment>